<evidence type="ECO:0000313" key="2">
    <source>
        <dbReference type="Proteomes" id="UP000007151"/>
    </source>
</evidence>
<dbReference type="Proteomes" id="UP000007151">
    <property type="component" value="Unassembled WGS sequence"/>
</dbReference>
<accession>A0A212EKZ5</accession>
<feature type="non-terminal residue" evidence="1">
    <location>
        <position position="1"/>
    </location>
</feature>
<name>A0A212EKZ5_DANPL</name>
<dbReference type="KEGG" id="dpl:KGM_202622B"/>
<dbReference type="Gene3D" id="1.20.1050.10">
    <property type="match status" value="1"/>
</dbReference>
<dbReference type="AlphaFoldDB" id="A0A212EKZ5"/>
<comment type="caution">
    <text evidence="1">The sequence shown here is derived from an EMBL/GenBank/DDBJ whole genome shotgun (WGS) entry which is preliminary data.</text>
</comment>
<organism evidence="1 2">
    <name type="scientific">Danaus plexippus plexippus</name>
    <dbReference type="NCBI Taxonomy" id="278856"/>
    <lineage>
        <taxon>Eukaryota</taxon>
        <taxon>Metazoa</taxon>
        <taxon>Ecdysozoa</taxon>
        <taxon>Arthropoda</taxon>
        <taxon>Hexapoda</taxon>
        <taxon>Insecta</taxon>
        <taxon>Pterygota</taxon>
        <taxon>Neoptera</taxon>
        <taxon>Endopterygota</taxon>
        <taxon>Lepidoptera</taxon>
        <taxon>Glossata</taxon>
        <taxon>Ditrysia</taxon>
        <taxon>Papilionoidea</taxon>
        <taxon>Nymphalidae</taxon>
        <taxon>Danainae</taxon>
        <taxon>Danaini</taxon>
        <taxon>Danaina</taxon>
        <taxon>Danaus</taxon>
        <taxon>Danaus</taxon>
    </lineage>
</organism>
<reference evidence="1 2" key="1">
    <citation type="journal article" date="2011" name="Cell">
        <title>The monarch butterfly genome yields insights into long-distance migration.</title>
        <authorList>
            <person name="Zhan S."/>
            <person name="Merlin C."/>
            <person name="Boore J.L."/>
            <person name="Reppert S.M."/>
        </authorList>
    </citation>
    <scope>NUCLEOTIDE SEQUENCE [LARGE SCALE GENOMIC DNA]</scope>
    <source>
        <strain evidence="1">F-2</strain>
    </source>
</reference>
<dbReference type="GO" id="GO:0016740">
    <property type="term" value="F:transferase activity"/>
    <property type="evidence" value="ECO:0007669"/>
    <property type="project" value="UniProtKB-KW"/>
</dbReference>
<proteinExistence type="predicted"/>
<dbReference type="InParanoid" id="A0A212EKZ5"/>
<sequence length="46" mass="5412">AFGYDFSDHENVDKWFQRTKKILEPYGYEEIDKKGASMLASVLKKQ</sequence>
<evidence type="ECO:0000313" key="1">
    <source>
        <dbReference type="EMBL" id="OWR42138.1"/>
    </source>
</evidence>
<keyword evidence="2" id="KW-1185">Reference proteome</keyword>
<dbReference type="EMBL" id="AGBW02014178">
    <property type="protein sequence ID" value="OWR42138.1"/>
    <property type="molecule type" value="Genomic_DNA"/>
</dbReference>
<gene>
    <name evidence="1" type="ORF">KGM_202622B</name>
</gene>
<protein>
    <submittedName>
        <fullName evidence="1">Glutathione S-transferase delta 1</fullName>
    </submittedName>
</protein>